<evidence type="ECO:0000313" key="3">
    <source>
        <dbReference type="Proteomes" id="UP000194873"/>
    </source>
</evidence>
<accession>A0A243WHP9</accession>
<name>A0A243WHP9_9BACT</name>
<keyword evidence="1" id="KW-1133">Transmembrane helix</keyword>
<keyword evidence="1" id="KW-0812">Transmembrane</keyword>
<proteinExistence type="predicted"/>
<evidence type="ECO:0000256" key="1">
    <source>
        <dbReference type="SAM" id="Phobius"/>
    </source>
</evidence>
<dbReference type="EMBL" id="MTSE01000003">
    <property type="protein sequence ID" value="OUJ74539.1"/>
    <property type="molecule type" value="Genomic_DNA"/>
</dbReference>
<dbReference type="Proteomes" id="UP000194873">
    <property type="component" value="Unassembled WGS sequence"/>
</dbReference>
<comment type="caution">
    <text evidence="2">The sequence shown here is derived from an EMBL/GenBank/DDBJ whole genome shotgun (WGS) entry which is preliminary data.</text>
</comment>
<keyword evidence="1" id="KW-0472">Membrane</keyword>
<gene>
    <name evidence="2" type="ORF">BXP70_07095</name>
</gene>
<keyword evidence="3" id="KW-1185">Reference proteome</keyword>
<sequence>MSIFVLITMRSFVLTNKALIIKQPILLQKRRIELVDIEAIEERKLSINSSHDFRDFNVYRGKQTYIKRSNEKDIKITSFETRNYHSFIAHVQNERRRFKWCLDDDKLCKLDRSWSGYGWMAFLLLMACALLYSLLNR</sequence>
<evidence type="ECO:0000313" key="2">
    <source>
        <dbReference type="EMBL" id="OUJ74539.1"/>
    </source>
</evidence>
<organism evidence="2 3">
    <name type="scientific">Hymenobacter crusticola</name>
    <dbReference type="NCBI Taxonomy" id="1770526"/>
    <lineage>
        <taxon>Bacteria</taxon>
        <taxon>Pseudomonadati</taxon>
        <taxon>Bacteroidota</taxon>
        <taxon>Cytophagia</taxon>
        <taxon>Cytophagales</taxon>
        <taxon>Hymenobacteraceae</taxon>
        <taxon>Hymenobacter</taxon>
    </lineage>
</organism>
<protein>
    <submittedName>
        <fullName evidence="2">Uncharacterized protein</fullName>
    </submittedName>
</protein>
<reference evidence="2 3" key="1">
    <citation type="submission" date="2017-01" db="EMBL/GenBank/DDBJ databases">
        <title>A new Hymenobacter.</title>
        <authorList>
            <person name="Liang Y."/>
            <person name="Feng F."/>
        </authorList>
    </citation>
    <scope>NUCLEOTIDE SEQUENCE [LARGE SCALE GENOMIC DNA]</scope>
    <source>
        <strain evidence="2">MIMBbqt21</strain>
    </source>
</reference>
<feature type="transmembrane region" description="Helical" evidence="1">
    <location>
        <begin position="116"/>
        <end position="135"/>
    </location>
</feature>
<dbReference type="AlphaFoldDB" id="A0A243WHP9"/>